<protein>
    <submittedName>
        <fullName evidence="1">Uncharacterized protein</fullName>
    </submittedName>
</protein>
<name>A0ABU9N9I0_9FLAO</name>
<reference evidence="1 2" key="1">
    <citation type="submission" date="2024-03" db="EMBL/GenBank/DDBJ databases">
        <title>Two novel species of the genus Flavobacterium exhibiting potentially degradation of complex polysaccharides.</title>
        <authorList>
            <person name="Lian X."/>
        </authorList>
    </citation>
    <scope>NUCLEOTIDE SEQUENCE [LARGE SCALE GENOMIC DNA]</scope>
    <source>
        <strain evidence="2">j3</strain>
    </source>
</reference>
<accession>A0ABU9N9I0</accession>
<dbReference type="Proteomes" id="UP001460072">
    <property type="component" value="Unassembled WGS sequence"/>
</dbReference>
<organism evidence="1 2">
    <name type="scientific">Flavobacterium aureirubrum</name>
    <dbReference type="NCBI Taxonomy" id="3133147"/>
    <lineage>
        <taxon>Bacteria</taxon>
        <taxon>Pseudomonadati</taxon>
        <taxon>Bacteroidota</taxon>
        <taxon>Flavobacteriia</taxon>
        <taxon>Flavobacteriales</taxon>
        <taxon>Flavobacteriaceae</taxon>
        <taxon>Flavobacterium</taxon>
    </lineage>
</organism>
<proteinExistence type="predicted"/>
<evidence type="ECO:0000313" key="1">
    <source>
        <dbReference type="EMBL" id="MEM0543412.1"/>
    </source>
</evidence>
<sequence>MSRLGAINEILHERYLDGNNFLIEADIDNKGIRFEMRRKIVAKAGLNYTLYKFDAQDSIFPYFKATGIDNLKKMCDYVMFVEDGNHLFIFLIELKKGLDSAKKQLEAGECFTNYIIATIKRLNNEFEFTDANLHYRKIRISESQSKKSTLKKGLLIHNSGVIDHQHPEIFILNEYLSY</sequence>
<gene>
    <name evidence="1" type="ORF">WFZ85_12355</name>
</gene>
<comment type="caution">
    <text evidence="1">The sequence shown here is derived from an EMBL/GenBank/DDBJ whole genome shotgun (WGS) entry which is preliminary data.</text>
</comment>
<dbReference type="EMBL" id="JBCGDO010000017">
    <property type="protein sequence ID" value="MEM0543412.1"/>
    <property type="molecule type" value="Genomic_DNA"/>
</dbReference>
<evidence type="ECO:0000313" key="2">
    <source>
        <dbReference type="Proteomes" id="UP001460072"/>
    </source>
</evidence>
<keyword evidence="2" id="KW-1185">Reference proteome</keyword>
<dbReference type="RefSeq" id="WP_342696606.1">
    <property type="nucleotide sequence ID" value="NZ_JBCGDO010000017.1"/>
</dbReference>